<sequence>MDTQQSQQQAVVPAKPDVAITVPAEARLAVPAPASRACTWQVGDERIDYTATAGHIDVRGDTGALIGKMFAVSYIATGDAAPEGSAPRPVTFCYNGGPGSSSVPINFGGIGPRRVKTDGTNHLGAPATVEDNPATLLRQSDLVFLDALGTGYSSLAEGTDPATVWGVDGDADAFCRAIIGWLDANRRWDSPVYLFGESYGTIRNAVLMRLLGEKRVPLRGVVMLSALFDWVQTLPGEDLYFLGMLPTFAATARYFGRAGARVDEAAWFDDAMAFTEAVYAPALLRGDRLSAREKAQVARKISKVIGLPAELIERCNLRIDLDTFRRNLLADEGRVIGRLDTRFAAAAPLPLQDSTEFFAGEDAADDAVESAWTAAFRAFLHEIGYEGAPIYLAQNYGVVNRSWKWEHEEPGIGWAVPAPNVTYDIAVALKRNPTMRIAIMGGRYDAATTYWNVVHDISCLFLPAELKERISFYLYGCGHMAYVDEPTLEQMGLDLEAFYAAE</sequence>
<dbReference type="InterPro" id="IPR001563">
    <property type="entry name" value="Peptidase_S10"/>
</dbReference>
<dbReference type="Pfam" id="PF00450">
    <property type="entry name" value="Peptidase_S10"/>
    <property type="match status" value="1"/>
</dbReference>
<dbReference type="SUPFAM" id="SSF53474">
    <property type="entry name" value="alpha/beta-Hydrolases"/>
    <property type="match status" value="1"/>
</dbReference>
<organism evidence="1 2">
    <name type="scientific">[Collinsella] massiliensis</name>
    <dbReference type="NCBI Taxonomy" id="1232426"/>
    <lineage>
        <taxon>Bacteria</taxon>
        <taxon>Bacillati</taxon>
        <taxon>Actinomycetota</taxon>
        <taxon>Coriobacteriia</taxon>
        <taxon>Coriobacteriales</taxon>
        <taxon>Coriobacteriaceae</taxon>
        <taxon>Enorma</taxon>
    </lineage>
</organism>
<proteinExistence type="predicted"/>
<name>A0A1Y3XZU0_9ACTN</name>
<dbReference type="RefSeq" id="WP_094334715.1">
    <property type="nucleotide sequence ID" value="NZ_NFIE01000001.1"/>
</dbReference>
<dbReference type="GO" id="GO:0006508">
    <property type="term" value="P:proteolysis"/>
    <property type="evidence" value="ECO:0007669"/>
    <property type="project" value="InterPro"/>
</dbReference>
<dbReference type="GO" id="GO:0004185">
    <property type="term" value="F:serine-type carboxypeptidase activity"/>
    <property type="evidence" value="ECO:0007669"/>
    <property type="project" value="InterPro"/>
</dbReference>
<dbReference type="InterPro" id="IPR029058">
    <property type="entry name" value="AB_hydrolase_fold"/>
</dbReference>
<accession>A0A1Y3XZU0</accession>
<dbReference type="Gene3D" id="3.40.50.1820">
    <property type="entry name" value="alpha/beta hydrolase"/>
    <property type="match status" value="1"/>
</dbReference>
<dbReference type="AlphaFoldDB" id="A0A1Y3XZU0"/>
<protein>
    <submittedName>
        <fullName evidence="1">Peptidase S10</fullName>
    </submittedName>
</protein>
<dbReference type="OrthoDB" id="9770107at2"/>
<dbReference type="EMBL" id="NFIE01000001">
    <property type="protein sequence ID" value="OUN89828.1"/>
    <property type="molecule type" value="Genomic_DNA"/>
</dbReference>
<evidence type="ECO:0000313" key="1">
    <source>
        <dbReference type="EMBL" id="OUN89828.1"/>
    </source>
</evidence>
<evidence type="ECO:0000313" key="2">
    <source>
        <dbReference type="Proteomes" id="UP000195781"/>
    </source>
</evidence>
<comment type="caution">
    <text evidence="1">The sequence shown here is derived from an EMBL/GenBank/DDBJ whole genome shotgun (WGS) entry which is preliminary data.</text>
</comment>
<gene>
    <name evidence="1" type="ORF">B5G02_00280</name>
</gene>
<dbReference type="Proteomes" id="UP000195781">
    <property type="component" value="Unassembled WGS sequence"/>
</dbReference>
<keyword evidence="2" id="KW-1185">Reference proteome</keyword>
<reference evidence="2" key="1">
    <citation type="submission" date="2017-04" db="EMBL/GenBank/DDBJ databases">
        <title>Function of individual gut microbiota members based on whole genome sequencing of pure cultures obtained from chicken caecum.</title>
        <authorList>
            <person name="Medvecky M."/>
            <person name="Cejkova D."/>
            <person name="Polansky O."/>
            <person name="Karasova D."/>
            <person name="Kubasova T."/>
            <person name="Cizek A."/>
            <person name="Rychlik I."/>
        </authorList>
    </citation>
    <scope>NUCLEOTIDE SEQUENCE [LARGE SCALE GENOMIC DNA]</scope>
    <source>
        <strain evidence="2">An5</strain>
    </source>
</reference>